<feature type="chain" id="PRO_5037136675" evidence="1">
    <location>
        <begin position="25"/>
        <end position="236"/>
    </location>
</feature>
<evidence type="ECO:0000313" key="3">
    <source>
        <dbReference type="Proteomes" id="UP000662074"/>
    </source>
</evidence>
<dbReference type="InterPro" id="IPR007497">
    <property type="entry name" value="SIMPL/DUF541"/>
</dbReference>
<dbReference type="PANTHER" id="PTHR34387">
    <property type="entry name" value="SLR1258 PROTEIN"/>
    <property type="match status" value="1"/>
</dbReference>
<reference evidence="2" key="1">
    <citation type="journal article" date="2014" name="Int. J. Syst. Evol. Microbiol.">
        <title>Complete genome sequence of Corynebacterium casei LMG S-19264T (=DSM 44701T), isolated from a smear-ripened cheese.</title>
        <authorList>
            <consortium name="US DOE Joint Genome Institute (JGI-PGF)"/>
            <person name="Walter F."/>
            <person name="Albersmeier A."/>
            <person name="Kalinowski J."/>
            <person name="Ruckert C."/>
        </authorList>
    </citation>
    <scope>NUCLEOTIDE SEQUENCE</scope>
    <source>
        <strain evidence="2">CCM 8711</strain>
    </source>
</reference>
<dbReference type="Gene3D" id="3.30.110.170">
    <property type="entry name" value="Protein of unknown function (DUF541), domain 1"/>
    <property type="match status" value="1"/>
</dbReference>
<dbReference type="EMBL" id="BMDO01000002">
    <property type="protein sequence ID" value="GGI49830.1"/>
    <property type="molecule type" value="Genomic_DNA"/>
</dbReference>
<protein>
    <submittedName>
        <fullName evidence="2">SIMPL domain-containing protein</fullName>
    </submittedName>
</protein>
<dbReference type="GO" id="GO:0006974">
    <property type="term" value="P:DNA damage response"/>
    <property type="evidence" value="ECO:0007669"/>
    <property type="project" value="TreeGrafter"/>
</dbReference>
<dbReference type="Proteomes" id="UP000662074">
    <property type="component" value="Unassembled WGS sequence"/>
</dbReference>
<feature type="signal peptide" evidence="1">
    <location>
        <begin position="1"/>
        <end position="24"/>
    </location>
</feature>
<proteinExistence type="predicted"/>
<dbReference type="Gene3D" id="3.30.70.2970">
    <property type="entry name" value="Protein of unknown function (DUF541), domain 2"/>
    <property type="match status" value="1"/>
</dbReference>
<name>A0A917J8H0_9SPHI</name>
<accession>A0A917J8H0</accession>
<evidence type="ECO:0000256" key="1">
    <source>
        <dbReference type="SAM" id="SignalP"/>
    </source>
</evidence>
<dbReference type="AlphaFoldDB" id="A0A917J8H0"/>
<gene>
    <name evidence="2" type="ORF">GCM10011425_10420</name>
</gene>
<organism evidence="2 3">
    <name type="scientific">Mucilaginibacter galii</name>
    <dbReference type="NCBI Taxonomy" id="2005073"/>
    <lineage>
        <taxon>Bacteria</taxon>
        <taxon>Pseudomonadati</taxon>
        <taxon>Bacteroidota</taxon>
        <taxon>Sphingobacteriia</taxon>
        <taxon>Sphingobacteriales</taxon>
        <taxon>Sphingobacteriaceae</taxon>
        <taxon>Mucilaginibacter</taxon>
    </lineage>
</organism>
<keyword evidence="1" id="KW-0732">Signal</keyword>
<keyword evidence="3" id="KW-1185">Reference proteome</keyword>
<comment type="caution">
    <text evidence="2">The sequence shown here is derived from an EMBL/GenBank/DDBJ whole genome shotgun (WGS) entry which is preliminary data.</text>
</comment>
<sequence length="236" mass="26669">MIHTTMKKLLLLAALLTVTITGFAQNVDLRRKIEVTGSAEQEVTPDIIYVAISLKEYMNGKNKVDISTLERQLQKAVTEAGISKEDFMINNISSYNYVIDKKKNPDFLASKQYRIKVRDLNAINTILSKVDDKGIQSTGVDSYDYSKLAELRQTLKIKALQAAREKATYLLNSIGEKLGGAIDIQDIENEPLNQPVYNVRMFKTAMAADMVENVEPIDFKKIKLNYQVRAVFEIVK</sequence>
<dbReference type="PANTHER" id="PTHR34387:SF1">
    <property type="entry name" value="PERIPLASMIC IMMUNOGENIC PROTEIN"/>
    <property type="match status" value="1"/>
</dbReference>
<reference evidence="2" key="2">
    <citation type="submission" date="2020-09" db="EMBL/GenBank/DDBJ databases">
        <authorList>
            <person name="Sun Q."/>
            <person name="Sedlacek I."/>
        </authorList>
    </citation>
    <scope>NUCLEOTIDE SEQUENCE</scope>
    <source>
        <strain evidence="2">CCM 8711</strain>
    </source>
</reference>
<evidence type="ECO:0000313" key="2">
    <source>
        <dbReference type="EMBL" id="GGI49830.1"/>
    </source>
</evidence>
<dbReference type="InterPro" id="IPR052022">
    <property type="entry name" value="26kDa_periplasmic_antigen"/>
</dbReference>
<dbReference type="Pfam" id="PF04402">
    <property type="entry name" value="SIMPL"/>
    <property type="match status" value="1"/>
</dbReference>